<dbReference type="PANTHER" id="PTHR31840:SF1">
    <property type="entry name" value="COILED-COIL DOMAIN-CONTAINING PROTEIN 97"/>
    <property type="match status" value="1"/>
</dbReference>
<dbReference type="Pfam" id="PF09747">
    <property type="entry name" value="CCD97-like_C"/>
    <property type="match status" value="1"/>
</dbReference>
<dbReference type="PANTHER" id="PTHR31840">
    <property type="entry name" value="COILED-COIL DOMAIN-CONTAINING PROTEIN 97"/>
    <property type="match status" value="1"/>
</dbReference>
<evidence type="ECO:0000313" key="3">
    <source>
        <dbReference type="EMBL" id="KAK2836576.1"/>
    </source>
</evidence>
<gene>
    <name evidence="3" type="ORF">Q7C36_014445</name>
</gene>
<feature type="compositionally biased region" description="Acidic residues" evidence="1">
    <location>
        <begin position="296"/>
        <end position="311"/>
    </location>
</feature>
<protein>
    <recommendedName>
        <fullName evidence="2">CCD97-like C-terminal domain-containing protein</fullName>
    </recommendedName>
</protein>
<evidence type="ECO:0000313" key="4">
    <source>
        <dbReference type="Proteomes" id="UP001187315"/>
    </source>
</evidence>
<dbReference type="AlphaFoldDB" id="A0AA88SEN6"/>
<accession>A0AA88SEN6</accession>
<dbReference type="EMBL" id="JAVHJS010000014">
    <property type="protein sequence ID" value="KAK2836576.1"/>
    <property type="molecule type" value="Genomic_DNA"/>
</dbReference>
<proteinExistence type="predicted"/>
<sequence length="317" mass="36957">MWGEFDSCTKPESPEPCQPCSDGTEDENTMDQCPSEPSTPTAHDKDSSYLDAMISAIVLSGSPVKSQQLGEPDLTVEEKKRLLVEQYNSKPVVFLERYHPHLKPEHLEAFSHVSSDCRTQYYCTEVQKRALSSDKKTRVRNHRYAALRALQKEGQYFSEEQMRFREPLLYEQYIGQYLSDEEILQRSEEAMQKSNLGLSDLLINSYQEKELQKRLQEEQSRENCAEQEEEEDDDEPTQAQWEPTAEEKALLRDEFLSQMHQSFIEGKDKDFNYSEVDENPDYDNMDILSRDAEEKYFDEDDEEEEEEEGGTEADNMV</sequence>
<keyword evidence="4" id="KW-1185">Reference proteome</keyword>
<feature type="compositionally biased region" description="Basic and acidic residues" evidence="1">
    <location>
        <begin position="213"/>
        <end position="224"/>
    </location>
</feature>
<feature type="region of interest" description="Disordered" evidence="1">
    <location>
        <begin position="1"/>
        <end position="47"/>
    </location>
</feature>
<reference evidence="3" key="1">
    <citation type="submission" date="2023-08" db="EMBL/GenBank/DDBJ databases">
        <title>Pelteobagrus vachellii genome.</title>
        <authorList>
            <person name="Liu H."/>
        </authorList>
    </citation>
    <scope>NUCLEOTIDE SEQUENCE</scope>
    <source>
        <strain evidence="3">PRFRI_2022a</strain>
        <tissue evidence="3">Muscle</tissue>
    </source>
</reference>
<evidence type="ECO:0000259" key="2">
    <source>
        <dbReference type="Pfam" id="PF09747"/>
    </source>
</evidence>
<feature type="compositionally biased region" description="Polar residues" evidence="1">
    <location>
        <begin position="30"/>
        <end position="41"/>
    </location>
</feature>
<feature type="domain" description="CCD97-like C-terminal" evidence="2">
    <location>
        <begin position="141"/>
        <end position="300"/>
    </location>
</feature>
<organism evidence="3 4">
    <name type="scientific">Tachysurus vachellii</name>
    <name type="common">Darkbarbel catfish</name>
    <name type="synonym">Pelteobagrus vachellii</name>
    <dbReference type="NCBI Taxonomy" id="175792"/>
    <lineage>
        <taxon>Eukaryota</taxon>
        <taxon>Metazoa</taxon>
        <taxon>Chordata</taxon>
        <taxon>Craniata</taxon>
        <taxon>Vertebrata</taxon>
        <taxon>Euteleostomi</taxon>
        <taxon>Actinopterygii</taxon>
        <taxon>Neopterygii</taxon>
        <taxon>Teleostei</taxon>
        <taxon>Ostariophysi</taxon>
        <taxon>Siluriformes</taxon>
        <taxon>Bagridae</taxon>
        <taxon>Tachysurus</taxon>
    </lineage>
</organism>
<name>A0AA88SEN6_TACVA</name>
<feature type="region of interest" description="Disordered" evidence="1">
    <location>
        <begin position="213"/>
        <end position="246"/>
    </location>
</feature>
<dbReference type="Proteomes" id="UP001187315">
    <property type="component" value="Unassembled WGS sequence"/>
</dbReference>
<comment type="caution">
    <text evidence="3">The sequence shown here is derived from an EMBL/GenBank/DDBJ whole genome shotgun (WGS) entry which is preliminary data.</text>
</comment>
<evidence type="ECO:0000256" key="1">
    <source>
        <dbReference type="SAM" id="MobiDB-lite"/>
    </source>
</evidence>
<feature type="region of interest" description="Disordered" evidence="1">
    <location>
        <begin position="264"/>
        <end position="317"/>
    </location>
</feature>
<dbReference type="InterPro" id="IPR018613">
    <property type="entry name" value="Ccdc97-like"/>
</dbReference>
<dbReference type="InterPro" id="IPR040233">
    <property type="entry name" value="CCD97-like_C"/>
</dbReference>
<feature type="compositionally biased region" description="Acidic residues" evidence="1">
    <location>
        <begin position="275"/>
        <end position="284"/>
    </location>
</feature>
<feature type="compositionally biased region" description="Acidic residues" evidence="1">
    <location>
        <begin position="225"/>
        <end position="236"/>
    </location>
</feature>